<dbReference type="EMBL" id="MLAK01000586">
    <property type="protein sequence ID" value="OHT11504.1"/>
    <property type="molecule type" value="Genomic_DNA"/>
</dbReference>
<feature type="transmembrane region" description="Helical" evidence="1">
    <location>
        <begin position="125"/>
        <end position="147"/>
    </location>
</feature>
<evidence type="ECO:0000256" key="1">
    <source>
        <dbReference type="SAM" id="Phobius"/>
    </source>
</evidence>
<protein>
    <recommendedName>
        <fullName evidence="2">TmcB/TmcC TPR repeats domain-containing protein</fullName>
    </recommendedName>
</protein>
<accession>A0A1J4KKP3</accession>
<dbReference type="InterPro" id="IPR057352">
    <property type="entry name" value="TPR_TmcB/C"/>
</dbReference>
<keyword evidence="4" id="KW-1185">Reference proteome</keyword>
<sequence length="1520" mass="176462">MNNNIKQKLLKKSLMSRMLYNLRKFLIICRQTALLPIPLYMILEIFRLLQSSMCLLLTDMNKIWDENVPVKNIFKFLQVFWRFSSNSISHSDLRNSFIAILLFYFVIHVPLIVFFAIFQIKGKLSISMCFVTCLFLEIVLPLLNSWVISQSASVLSFCITEEDYRTIFLYIQIIIYIILLCYYFFYEFYFSNNDIAYMRGRSFAWSYQTQLSIILFSSGILFTSRLIETLPKYGSIVFTVISGVLSLLYIISLFITAPFISMNTNSYYIALMISCFFGFIMQNISIHFYYIDIAIVITAVAILAIILHFVFYQLYAKRYQKSISTLDLLASGDISFDEAFKNPNHFLFITRYGFQNGHAFLMSWQPFIAAIEFWPRVKKIWIQWIRFIAIYSEQNRRLEQILTEMNSHSFKDISTKYTILQIKMIRNSRNRHMTKKLKQNLKTMDEKILIIKNMISAYWKDIEEASSNSTYNIARKICQMKNTIQMEYLQMIALWPNNYTIALTYAYFIDNIVSDPLEAQQWKKRAKILKEKNQIINDSTQDFGFECFPFIPHSIFDAQSNITDSNTIIDAHSLSTDNQSTNKDETSNDNDFLEKDIDSTPSHIYKLGQSANLQFITIMLVMILIFFVITFFLAPFAPPTIAMITLKNYREQFESLKSVSNIHVELSKVSFYIIYKALETEKLYPERSDLGDLIEITTNEIILLNQDINFIQSCFGDSISLHSISGDYIKRVSLQLVLKDNHTYSATFFEALNAMAAASFKFTLNHNTSFLHTDWISFYFSNTDQLHKTISEISILLCNDMNKNRDEKVSYIYIVLYFIIALEILSIPLFIHFILYIKSNWNYIIDTINSIPRVAFQKAISKYTAKEKSDNGTINNNESRYQSLFVQMVSSRDTSGGIPVKSIFFVYIFNLIVSFICIIAIILVVGILKKNLSSIPILYFNAADLSYIIYHYMAVFFMKGAVDYKTLYFDSKFAIYDRIAIKELVESIYGKMSKKINTFLFGADDDYKSGSLSASHSMANALLESKGDPFSPDLEESEQWRLFPNLMGVEILNQMNMKMQKRIMSSASYSISSDLSEAWTIYDLAIGVIIPTLIDKILYESSDLFYDKMSNTYMLLYIVGAVLFIVGILSITWFLIILFQVKETVKFVLSSLSMIDTKYVQEMQNVMNLFYGKTHGSVPLNQNLQKAYAEVESLIPENSIELNNHLQIVNIDKRLIEEWKLDSEHVLGNNLDSLIEFENVSILKELYSQALGQDKLNKIHNYYSKATIQSINLNRNMVFTSIYVPGDRETKLIIIIGNSSGSFVMKKMVEELQNANDAIKYEFIPSKIHSKFDFNAKKNRFTSNYVIFAAFEILNIDNNIEFDVKQKREYFKSFVKKIKELCTSEKNDAVLAKVTGSTIIVCMNMIRQNPNYYKPAILTYEFIKDVFHFSKSNGYQIRVSAITSKSLVTILTSKETLKFDMYSKSIQPLLSMLHHAQKDQILFPPKMKDYLPTEIALKAEEFEIVNHNKESEWIFMLKNE</sequence>
<proteinExistence type="predicted"/>
<feature type="transmembrane region" description="Helical" evidence="1">
    <location>
        <begin position="233"/>
        <end position="255"/>
    </location>
</feature>
<feature type="transmembrane region" description="Helical" evidence="1">
    <location>
        <begin position="97"/>
        <end position="118"/>
    </location>
</feature>
<feature type="transmembrane region" description="Helical" evidence="1">
    <location>
        <begin position="267"/>
        <end position="284"/>
    </location>
</feature>
<name>A0A1J4KKP3_9EUKA</name>
<dbReference type="RefSeq" id="XP_068364640.1">
    <property type="nucleotide sequence ID" value="XM_068500543.1"/>
</dbReference>
<feature type="transmembrane region" description="Helical" evidence="1">
    <location>
        <begin position="21"/>
        <end position="43"/>
    </location>
</feature>
<feature type="transmembrane region" description="Helical" evidence="1">
    <location>
        <begin position="207"/>
        <end position="227"/>
    </location>
</feature>
<evidence type="ECO:0000313" key="4">
    <source>
        <dbReference type="Proteomes" id="UP000179807"/>
    </source>
</evidence>
<feature type="domain" description="TmcB/TmcC TPR repeats" evidence="2">
    <location>
        <begin position="446"/>
        <end position="533"/>
    </location>
</feature>
<dbReference type="VEuPathDB" id="TrichDB:TRFO_19047"/>
<dbReference type="Pfam" id="PF25474">
    <property type="entry name" value="TPR_TmcB"/>
    <property type="match status" value="1"/>
</dbReference>
<evidence type="ECO:0000313" key="3">
    <source>
        <dbReference type="EMBL" id="OHT11504.1"/>
    </source>
</evidence>
<feature type="transmembrane region" description="Helical" evidence="1">
    <location>
        <begin position="811"/>
        <end position="837"/>
    </location>
</feature>
<dbReference type="Proteomes" id="UP000179807">
    <property type="component" value="Unassembled WGS sequence"/>
</dbReference>
<comment type="caution">
    <text evidence="3">The sequence shown here is derived from an EMBL/GenBank/DDBJ whole genome shotgun (WGS) entry which is preliminary data.</text>
</comment>
<feature type="transmembrane region" description="Helical" evidence="1">
    <location>
        <begin position="904"/>
        <end position="925"/>
    </location>
</feature>
<feature type="transmembrane region" description="Helical" evidence="1">
    <location>
        <begin position="937"/>
        <end position="958"/>
    </location>
</feature>
<keyword evidence="1" id="KW-0472">Membrane</keyword>
<feature type="transmembrane region" description="Helical" evidence="1">
    <location>
        <begin position="1115"/>
        <end position="1139"/>
    </location>
</feature>
<keyword evidence="1" id="KW-0812">Transmembrane</keyword>
<dbReference type="OrthoDB" id="10692046at2759"/>
<feature type="transmembrane region" description="Helical" evidence="1">
    <location>
        <begin position="290"/>
        <end position="312"/>
    </location>
</feature>
<dbReference type="GeneID" id="94835247"/>
<gene>
    <name evidence="3" type="ORF">TRFO_19047</name>
</gene>
<keyword evidence="1" id="KW-1133">Transmembrane helix</keyword>
<reference evidence="3" key="1">
    <citation type="submission" date="2016-10" db="EMBL/GenBank/DDBJ databases">
        <authorList>
            <person name="Benchimol M."/>
            <person name="Almeida L.G."/>
            <person name="Vasconcelos A.T."/>
            <person name="Perreira-Neves A."/>
            <person name="Rosa I.A."/>
            <person name="Tasca T."/>
            <person name="Bogo M.R."/>
            <person name="de Souza W."/>
        </authorList>
    </citation>
    <scope>NUCLEOTIDE SEQUENCE [LARGE SCALE GENOMIC DNA]</scope>
    <source>
        <strain evidence="3">K</strain>
    </source>
</reference>
<feature type="transmembrane region" description="Helical" evidence="1">
    <location>
        <begin position="167"/>
        <end position="186"/>
    </location>
</feature>
<evidence type="ECO:0000259" key="2">
    <source>
        <dbReference type="Pfam" id="PF25474"/>
    </source>
</evidence>
<organism evidence="3 4">
    <name type="scientific">Tritrichomonas foetus</name>
    <dbReference type="NCBI Taxonomy" id="1144522"/>
    <lineage>
        <taxon>Eukaryota</taxon>
        <taxon>Metamonada</taxon>
        <taxon>Parabasalia</taxon>
        <taxon>Tritrichomonadida</taxon>
        <taxon>Tritrichomonadidae</taxon>
        <taxon>Tritrichomonas</taxon>
    </lineage>
</organism>
<feature type="transmembrane region" description="Helical" evidence="1">
    <location>
        <begin position="615"/>
        <end position="637"/>
    </location>
</feature>